<evidence type="ECO:0000256" key="8">
    <source>
        <dbReference type="ARBA" id="ARBA00022842"/>
    </source>
</evidence>
<feature type="compositionally biased region" description="Basic and acidic residues" evidence="13">
    <location>
        <begin position="1491"/>
        <end position="1500"/>
    </location>
</feature>
<feature type="compositionally biased region" description="Gly residues" evidence="13">
    <location>
        <begin position="2069"/>
        <end position="2078"/>
    </location>
</feature>
<feature type="compositionally biased region" description="Polar residues" evidence="13">
    <location>
        <begin position="1475"/>
        <end position="1484"/>
    </location>
</feature>
<dbReference type="GO" id="GO:0005737">
    <property type="term" value="C:cytoplasm"/>
    <property type="evidence" value="ECO:0007669"/>
    <property type="project" value="TreeGrafter"/>
</dbReference>
<feature type="region of interest" description="Disordered" evidence="13">
    <location>
        <begin position="1473"/>
        <end position="1577"/>
    </location>
</feature>
<keyword evidence="10" id="KW-0943">RNA-mediated gene silencing</keyword>
<dbReference type="InterPro" id="IPR029063">
    <property type="entry name" value="SAM-dependent_MTases_sf"/>
</dbReference>
<feature type="compositionally biased region" description="Low complexity" evidence="13">
    <location>
        <begin position="1501"/>
        <end position="1516"/>
    </location>
</feature>
<keyword evidence="8" id="KW-0460">Magnesium</keyword>
<dbReference type="GO" id="GO:0001510">
    <property type="term" value="P:RNA methylation"/>
    <property type="evidence" value="ECO:0007669"/>
    <property type="project" value="InterPro"/>
</dbReference>
<dbReference type="Proteomes" id="UP000791440">
    <property type="component" value="Unassembled WGS sequence"/>
</dbReference>
<feature type="region of interest" description="Disordered" evidence="13">
    <location>
        <begin position="2068"/>
        <end position="2112"/>
    </location>
</feature>
<proteinExistence type="inferred from homology"/>
<dbReference type="PANTHER" id="PTHR21404">
    <property type="entry name" value="HEN1"/>
    <property type="match status" value="1"/>
</dbReference>
<reference evidence="14" key="1">
    <citation type="journal article" date="2016" name="Insect Biochem. Mol. Biol.">
        <title>Multifaceted biological insights from a draft genome sequence of the tobacco hornworm moth, Manduca sexta.</title>
        <authorList>
            <person name="Kanost M.R."/>
            <person name="Arrese E.L."/>
            <person name="Cao X."/>
            <person name="Chen Y.R."/>
            <person name="Chellapilla S."/>
            <person name="Goldsmith M.R."/>
            <person name="Grosse-Wilde E."/>
            <person name="Heckel D.G."/>
            <person name="Herndon N."/>
            <person name="Jiang H."/>
            <person name="Papanicolaou A."/>
            <person name="Qu J."/>
            <person name="Soulages J.L."/>
            <person name="Vogel H."/>
            <person name="Walters J."/>
            <person name="Waterhouse R.M."/>
            <person name="Ahn S.J."/>
            <person name="Almeida F.C."/>
            <person name="An C."/>
            <person name="Aqrawi P."/>
            <person name="Bretschneider A."/>
            <person name="Bryant W.B."/>
            <person name="Bucks S."/>
            <person name="Chao H."/>
            <person name="Chevignon G."/>
            <person name="Christen J.M."/>
            <person name="Clarke D.F."/>
            <person name="Dittmer N.T."/>
            <person name="Ferguson L.C.F."/>
            <person name="Garavelou S."/>
            <person name="Gordon K.H.J."/>
            <person name="Gunaratna R.T."/>
            <person name="Han Y."/>
            <person name="Hauser F."/>
            <person name="He Y."/>
            <person name="Heidel-Fischer H."/>
            <person name="Hirsh A."/>
            <person name="Hu Y."/>
            <person name="Jiang H."/>
            <person name="Kalra D."/>
            <person name="Klinner C."/>
            <person name="Konig C."/>
            <person name="Kovar C."/>
            <person name="Kroll A.R."/>
            <person name="Kuwar S.S."/>
            <person name="Lee S.L."/>
            <person name="Lehman R."/>
            <person name="Li K."/>
            <person name="Li Z."/>
            <person name="Liang H."/>
            <person name="Lovelace S."/>
            <person name="Lu Z."/>
            <person name="Mansfield J.H."/>
            <person name="McCulloch K.J."/>
            <person name="Mathew T."/>
            <person name="Morton B."/>
            <person name="Muzny D.M."/>
            <person name="Neunemann D."/>
            <person name="Ongeri F."/>
            <person name="Pauchet Y."/>
            <person name="Pu L.L."/>
            <person name="Pyrousis I."/>
            <person name="Rao X.J."/>
            <person name="Redding A."/>
            <person name="Roesel C."/>
            <person name="Sanchez-Gracia A."/>
            <person name="Schaack S."/>
            <person name="Shukla A."/>
            <person name="Tetreau G."/>
            <person name="Wang Y."/>
            <person name="Xiong G.H."/>
            <person name="Traut W."/>
            <person name="Walsh T.K."/>
            <person name="Worley K.C."/>
            <person name="Wu D."/>
            <person name="Wu W."/>
            <person name="Wu Y.Q."/>
            <person name="Zhang X."/>
            <person name="Zou Z."/>
            <person name="Zucker H."/>
            <person name="Briscoe A.D."/>
            <person name="Burmester T."/>
            <person name="Clem R.J."/>
            <person name="Feyereisen R."/>
            <person name="Grimmelikhuijzen C.J.P."/>
            <person name="Hamodrakas S.J."/>
            <person name="Hansson B.S."/>
            <person name="Huguet E."/>
            <person name="Jermiin L.S."/>
            <person name="Lan Q."/>
            <person name="Lehman H.K."/>
            <person name="Lorenzen M."/>
            <person name="Merzendorfer H."/>
            <person name="Michalopoulos I."/>
            <person name="Morton D.B."/>
            <person name="Muthukrishnan S."/>
            <person name="Oakeshott J.G."/>
            <person name="Palmer W."/>
            <person name="Park Y."/>
            <person name="Passarelli A.L."/>
            <person name="Rozas J."/>
            <person name="Schwartz L.M."/>
            <person name="Smith W."/>
            <person name="Southgate A."/>
            <person name="Vilcinskas A."/>
            <person name="Vogt R."/>
            <person name="Wang P."/>
            <person name="Werren J."/>
            <person name="Yu X.Q."/>
            <person name="Zhou J.J."/>
            <person name="Brown S.J."/>
            <person name="Scherer S.E."/>
            <person name="Richards S."/>
            <person name="Blissard G.W."/>
        </authorList>
    </citation>
    <scope>NUCLEOTIDE SEQUENCE</scope>
</reference>
<organism evidence="14 15">
    <name type="scientific">Manduca sexta</name>
    <name type="common">Tobacco hawkmoth</name>
    <name type="synonym">Tobacco hornworm</name>
    <dbReference type="NCBI Taxonomy" id="7130"/>
    <lineage>
        <taxon>Eukaryota</taxon>
        <taxon>Metazoa</taxon>
        <taxon>Ecdysozoa</taxon>
        <taxon>Arthropoda</taxon>
        <taxon>Hexapoda</taxon>
        <taxon>Insecta</taxon>
        <taxon>Pterygota</taxon>
        <taxon>Neoptera</taxon>
        <taxon>Endopterygota</taxon>
        <taxon>Lepidoptera</taxon>
        <taxon>Glossata</taxon>
        <taxon>Ditrysia</taxon>
        <taxon>Bombycoidea</taxon>
        <taxon>Sphingidae</taxon>
        <taxon>Sphinginae</taxon>
        <taxon>Sphingini</taxon>
        <taxon>Manduca</taxon>
    </lineage>
</organism>
<evidence type="ECO:0000256" key="1">
    <source>
        <dbReference type="ARBA" id="ARBA00001946"/>
    </source>
</evidence>
<comment type="catalytic activity">
    <reaction evidence="12">
        <text>small RNA 3'-end nucleotide + S-adenosyl-L-methionine = small RNA 3'-end 2'-O-methylnucleotide + S-adenosyl-L-homocysteine + H(+)</text>
        <dbReference type="Rhea" id="RHEA:37887"/>
        <dbReference type="Rhea" id="RHEA-COMP:10415"/>
        <dbReference type="Rhea" id="RHEA-COMP:10416"/>
        <dbReference type="ChEBI" id="CHEBI:15378"/>
        <dbReference type="ChEBI" id="CHEBI:57856"/>
        <dbReference type="ChEBI" id="CHEBI:59789"/>
        <dbReference type="ChEBI" id="CHEBI:74896"/>
        <dbReference type="ChEBI" id="CHEBI:74898"/>
        <dbReference type="EC" id="2.1.1.386"/>
    </reaction>
</comment>
<reference evidence="14" key="2">
    <citation type="submission" date="2020-12" db="EMBL/GenBank/DDBJ databases">
        <authorList>
            <person name="Kanost M."/>
        </authorList>
    </citation>
    <scope>NUCLEOTIDE SEQUENCE</scope>
</reference>
<dbReference type="GO" id="GO:0030422">
    <property type="term" value="P:siRNA processing"/>
    <property type="evidence" value="ECO:0007669"/>
    <property type="project" value="TreeGrafter"/>
</dbReference>
<keyword evidence="6" id="KW-0949">S-adenosyl-L-methionine</keyword>
<feature type="compositionally biased region" description="Basic and acidic residues" evidence="13">
    <location>
        <begin position="1567"/>
        <end position="1577"/>
    </location>
</feature>
<comment type="caution">
    <text evidence="14">The sequence shown here is derived from an EMBL/GenBank/DDBJ whole genome shotgun (WGS) entry which is preliminary data.</text>
</comment>
<name>A0A921ZGS8_MANSE</name>
<feature type="region of interest" description="Disordered" evidence="13">
    <location>
        <begin position="2170"/>
        <end position="2196"/>
    </location>
</feature>
<dbReference type="EC" id="2.1.1.386" evidence="11"/>
<accession>A0A921ZGS8</accession>
<gene>
    <name evidence="14" type="ORF">O3G_MSEX010095</name>
</gene>
<comment type="cofactor">
    <cofactor evidence="1">
        <name>Mg(2+)</name>
        <dbReference type="ChEBI" id="CHEBI:18420"/>
    </cofactor>
</comment>
<dbReference type="GO" id="GO:0003723">
    <property type="term" value="F:RNA binding"/>
    <property type="evidence" value="ECO:0007669"/>
    <property type="project" value="UniProtKB-KW"/>
</dbReference>
<feature type="region of interest" description="Disordered" evidence="13">
    <location>
        <begin position="1617"/>
        <end position="1656"/>
    </location>
</feature>
<dbReference type="PANTHER" id="PTHR21404:SF3">
    <property type="entry name" value="SMALL RNA 2'-O-METHYLTRANSFERASE"/>
    <property type="match status" value="1"/>
</dbReference>
<protein>
    <recommendedName>
        <fullName evidence="3">Small RNA 2'-O-methyltransferase</fullName>
        <ecNumber evidence="11">2.1.1.386</ecNumber>
    </recommendedName>
</protein>
<evidence type="ECO:0000256" key="4">
    <source>
        <dbReference type="ARBA" id="ARBA00022603"/>
    </source>
</evidence>
<keyword evidence="9" id="KW-0694">RNA-binding</keyword>
<evidence type="ECO:0000256" key="6">
    <source>
        <dbReference type="ARBA" id="ARBA00022691"/>
    </source>
</evidence>
<evidence type="ECO:0000313" key="15">
    <source>
        <dbReference type="Proteomes" id="UP000791440"/>
    </source>
</evidence>
<sequence>MIIALQTLIFFRESLLTALDRLLRPYYNRFSLTFNRNGNDSDDDESDEQVFADYDDEKGVVFYPPMYAQRYAAVSDCLLDERWVGKLEKVADLGHHDMSFIKYLKDVPGIRRILGVDIETIPLRCSSDLLACDNYVLRRENPLNVTLYQGNAADPDYRLIGCDAVIAIEMIEHMLPHDLDRLVHTVFGFIKPWVVIFTTPNGDFNVLFKSLEKNGLRRLDHFFEWSREQYHDWCSNIVVRYPQYTVTCKGIGPGPPGTEHIGCCTQMALFISKDYQKQQDLTINSLALVANPPSQNNISDEINNWDLAELITENNMICPPSNMESYTELLLSNKQSRITIMITTPDYSIESIGYQDKTSQCNLDTELGRSYLMFDDEQMCFNVLVPRRKFDNRVYEIEDVASRLNCTTLQVKKFSKATQNLMARNKSDSLLHTREVVNEIRNLTKMLNFNKDSPNREADESHPWCNINWGEYAPYWNQYYKIVREYNYPFEVKSDDSRMLDLISEEINSLVDTQYDDEYSSDMNKLEIPLQYLMKVVSHITDDVERVKDLLEWNGYEIVDEMVIHTRLVDTASVATYEEEWQDDTLSDCDTTDFHSTTMSDGSTVMPDYHGRCLRRALDHKLRRLRSMLTADEDISSELDRVVCRLMKLALRTSKGRDTAPPTRWMQTKLLDLLTLTEKSIDRRKRHFIETFPLKEVEFDSELKKEEIEFDKIKEDHTAKEIVNKYRHLVHALDEPAKYEGHSSPKYGNIDLELEDELSEISDFEYINRPSPDLVYSDDRIKESNDELQPVEFDITLERTQSWIEEENIEVVPYPNHDYGNTSDDSNNIIDKTFGNKYKNTSKRYRGCNKNADFGVVPYKKVLQQKKSQNGKNNKEKIKSVKVIKKLTQKKSSYSSLLKSSSSRYLTIKISSRKVKPKKYKEVSQINYNRTDSNISCHEDETIDNKKYYLETSAMNDYKGDYVSSQVDYNISATEESCFIGIVMDGVEETIALHRTIGTDAEVDIMDMENETLIHDIDNDLKGFYIRPEVSTENVQSQTIFLNDINEPSTSKGIRHGVNTDVQCGTDISAPFPTLSATTSFSRLPKTCNNGIKIGDSITNVQVTSTEFGTCTYECDVYGTLTLRRPSPGIRIQDSDKCIAEKTECSTMTQAVPIPVNEVTPNYAPNETKCLKSVASNMKNEDSSSEFCGSVYSFPKSLCIYPNSINTSEVQIKTSLTKEVDVSEVLSVTKYVRPKLSCGGVHIHAYRDKQVSEDVVFQGDWQKYRPKTHVKRKPLNSFVVKKGIEPGIKRRKVNSKEKISNTVTIHIKPDFKKPVYLFAVNNTKPKQEKKKEEKVIVRNTSSKTVRPIKVASKLNVSSNAMKIPKVTFAKKIVAVSSAPVKKDNDKKPTILKKNYIPGYLRKKDNTLPLCNKQCLNSSIDTVKTTIKENEILSLSNAPPLIRSKTEEIKRDLLKFNLPPRGKVEYMVFHNEIDNKSGTSSNQPIAITKNYNRRDNSEKKPQSPQSQNSSTCSSPSSVATVRITTKKIKNLSSRRNSTSSNKCNSASGSGTPSPTRPKKFTKRCKSAKKVDDHVINNKENIPESARKCNLNKEVDKTGKTVFLGSHKSVYIAQLTTDNKSSVNTSSKSKSHSNKSNIKIPKSEAWNDKQKSSSSSIIQKPQNDVIYSQVGYSENQILISKSSVGTRNLEINNIEIKEKVIKDKVVKNNVENRTAIFEGDMTTSKSTIESSKISLTKAIAVKKSMQNNTTNLSKDNGNKGKKYYSKNLGSTSKPPKSTDEMNTDTAIDITNRGTCDYSNSNITKTIKEIIEDSLDFIDKPFYDDSSFDSATVVLSLDDVNPSYDDCASLASFKTIATSDDYFESIIESDLENALNRTLDSTIGEESVINLAETSFTLTDVDLLSFKSVPSVSKLSEYFLNNNEFKIDTTDNNTFRELFERKDLQMNQKLGGVLAIQAFSGFSINAEPVAGDQPDHVNFIDSETASLTLEFNRQATSEELFVSGRSSDSYESCLIDEDAVVPNWLFQIISQQQSANEQPEQMELIDPLPLDMSEPVAEPLYDANGNLVEPGVGAGAGAGDGRGIHSDQSQDSSGRGSSLSSSNTSSEPRSEAIIIDPSAFTTQFEFLGEPLSSGSMANPILNPATGQLENLMRVDEVPENEVITLRVPTEGPAGVQMVASDGDADVSSLDTDVPDSSDN</sequence>
<dbReference type="InterPro" id="IPR026610">
    <property type="entry name" value="Hen1"/>
</dbReference>
<feature type="compositionally biased region" description="Low complexity" evidence="13">
    <location>
        <begin position="2083"/>
        <end position="2104"/>
    </location>
</feature>
<feature type="compositionally biased region" description="Low complexity" evidence="13">
    <location>
        <begin position="1529"/>
        <end position="1544"/>
    </location>
</feature>
<dbReference type="EMBL" id="JH668533">
    <property type="protein sequence ID" value="KAG6457076.1"/>
    <property type="molecule type" value="Genomic_DNA"/>
</dbReference>
<feature type="compositionally biased region" description="Basic and acidic residues" evidence="13">
    <location>
        <begin position="1639"/>
        <end position="1649"/>
    </location>
</feature>
<keyword evidence="4" id="KW-0489">Methyltransferase</keyword>
<feature type="region of interest" description="Disordered" evidence="13">
    <location>
        <begin position="1745"/>
        <end position="1780"/>
    </location>
</feature>
<dbReference type="Gene3D" id="3.40.50.150">
    <property type="entry name" value="Vaccinia Virus protein VP39"/>
    <property type="match status" value="1"/>
</dbReference>
<keyword evidence="15" id="KW-1185">Reference proteome</keyword>
<evidence type="ECO:0000256" key="5">
    <source>
        <dbReference type="ARBA" id="ARBA00022679"/>
    </source>
</evidence>
<evidence type="ECO:0000256" key="9">
    <source>
        <dbReference type="ARBA" id="ARBA00022884"/>
    </source>
</evidence>
<dbReference type="GO" id="GO:0090486">
    <property type="term" value="F:small RNA 2'-O-methyltransferase activity"/>
    <property type="evidence" value="ECO:0007669"/>
    <property type="project" value="UniProtKB-EC"/>
</dbReference>
<evidence type="ECO:0000256" key="12">
    <source>
        <dbReference type="ARBA" id="ARBA00048418"/>
    </source>
</evidence>
<evidence type="ECO:0000256" key="10">
    <source>
        <dbReference type="ARBA" id="ARBA00023158"/>
    </source>
</evidence>
<dbReference type="GO" id="GO:0005634">
    <property type="term" value="C:nucleus"/>
    <property type="evidence" value="ECO:0007669"/>
    <property type="project" value="TreeGrafter"/>
</dbReference>
<dbReference type="GO" id="GO:0046872">
    <property type="term" value="F:metal ion binding"/>
    <property type="evidence" value="ECO:0007669"/>
    <property type="project" value="UniProtKB-KW"/>
</dbReference>
<evidence type="ECO:0000313" key="14">
    <source>
        <dbReference type="EMBL" id="KAG6457076.1"/>
    </source>
</evidence>
<keyword evidence="7" id="KW-0479">Metal-binding</keyword>
<keyword evidence="5" id="KW-0808">Transferase</keyword>
<evidence type="ECO:0000256" key="3">
    <source>
        <dbReference type="ARBA" id="ARBA00021330"/>
    </source>
</evidence>
<evidence type="ECO:0000256" key="2">
    <source>
        <dbReference type="ARBA" id="ARBA00009026"/>
    </source>
</evidence>
<evidence type="ECO:0000256" key="7">
    <source>
        <dbReference type="ARBA" id="ARBA00022723"/>
    </source>
</evidence>
<dbReference type="SUPFAM" id="SSF53335">
    <property type="entry name" value="S-adenosyl-L-methionine-dependent methyltransferases"/>
    <property type="match status" value="1"/>
</dbReference>
<feature type="compositionally biased region" description="Basic residues" evidence="13">
    <location>
        <begin position="1555"/>
        <end position="1566"/>
    </location>
</feature>
<comment type="similarity">
    <text evidence="2">Belongs to the methyltransferase superfamily. HEN1 family.</text>
</comment>
<evidence type="ECO:0000256" key="13">
    <source>
        <dbReference type="SAM" id="MobiDB-lite"/>
    </source>
</evidence>
<evidence type="ECO:0000256" key="11">
    <source>
        <dbReference type="ARBA" id="ARBA00035025"/>
    </source>
</evidence>
<dbReference type="GO" id="GO:0034587">
    <property type="term" value="P:piRNA processing"/>
    <property type="evidence" value="ECO:0007669"/>
    <property type="project" value="TreeGrafter"/>
</dbReference>
<feature type="compositionally biased region" description="Low complexity" evidence="13">
    <location>
        <begin position="1617"/>
        <end position="1638"/>
    </location>
</feature>